<evidence type="ECO:0000313" key="3">
    <source>
        <dbReference type="EMBL" id="NBH62645.1"/>
    </source>
</evidence>
<feature type="domain" description="Purine catabolism PurC-like" evidence="1">
    <location>
        <begin position="7"/>
        <end position="134"/>
    </location>
</feature>
<dbReference type="Pfam" id="PF07905">
    <property type="entry name" value="PucR"/>
    <property type="match status" value="1"/>
</dbReference>
<evidence type="ECO:0000259" key="1">
    <source>
        <dbReference type="Pfam" id="PF07905"/>
    </source>
</evidence>
<reference evidence="3 4" key="1">
    <citation type="submission" date="2018-08" db="EMBL/GenBank/DDBJ databases">
        <title>Murine metabolic-syndrome-specific gut microbial biobank.</title>
        <authorList>
            <person name="Liu C."/>
        </authorList>
    </citation>
    <scope>NUCLEOTIDE SEQUENCE [LARGE SCALE GENOMIC DNA]</scope>
    <source>
        <strain evidence="3 4">28</strain>
    </source>
</reference>
<evidence type="ECO:0000313" key="4">
    <source>
        <dbReference type="Proteomes" id="UP000446866"/>
    </source>
</evidence>
<gene>
    <name evidence="3" type="ORF">D0435_13395</name>
</gene>
<dbReference type="Pfam" id="PF13556">
    <property type="entry name" value="HTH_30"/>
    <property type="match status" value="1"/>
</dbReference>
<keyword evidence="4" id="KW-1185">Reference proteome</keyword>
<dbReference type="InterPro" id="IPR051448">
    <property type="entry name" value="CdaR-like_regulators"/>
</dbReference>
<dbReference type="Proteomes" id="UP000446866">
    <property type="component" value="Unassembled WGS sequence"/>
</dbReference>
<dbReference type="RefSeq" id="WP_160202931.1">
    <property type="nucleotide sequence ID" value="NZ_QXWK01000030.1"/>
</dbReference>
<dbReference type="InterPro" id="IPR025736">
    <property type="entry name" value="PucR_C-HTH_dom"/>
</dbReference>
<name>A0A845QN60_9FIRM</name>
<protein>
    <submittedName>
        <fullName evidence="3">PucR family transcriptional regulator</fullName>
    </submittedName>
</protein>
<evidence type="ECO:0000259" key="2">
    <source>
        <dbReference type="Pfam" id="PF13556"/>
    </source>
</evidence>
<dbReference type="Gene3D" id="1.10.10.2840">
    <property type="entry name" value="PucR C-terminal helix-turn-helix domain"/>
    <property type="match status" value="1"/>
</dbReference>
<accession>A0A845QN60</accession>
<dbReference type="InterPro" id="IPR012914">
    <property type="entry name" value="PucR_dom"/>
</dbReference>
<dbReference type="PANTHER" id="PTHR33744">
    <property type="entry name" value="CARBOHYDRATE DIACID REGULATOR"/>
    <property type="match status" value="1"/>
</dbReference>
<dbReference type="PANTHER" id="PTHR33744:SF16">
    <property type="entry name" value="CARBOHYDRATE DIACID REGULATOR"/>
    <property type="match status" value="1"/>
</dbReference>
<dbReference type="InterPro" id="IPR042070">
    <property type="entry name" value="PucR_C-HTH_sf"/>
</dbReference>
<proteinExistence type="predicted"/>
<organism evidence="3 4">
    <name type="scientific">Anaerotruncus colihominis</name>
    <dbReference type="NCBI Taxonomy" id="169435"/>
    <lineage>
        <taxon>Bacteria</taxon>
        <taxon>Bacillati</taxon>
        <taxon>Bacillota</taxon>
        <taxon>Clostridia</taxon>
        <taxon>Eubacteriales</taxon>
        <taxon>Oscillospiraceae</taxon>
        <taxon>Anaerotruncus</taxon>
    </lineage>
</organism>
<comment type="caution">
    <text evidence="3">The sequence shown here is derived from an EMBL/GenBank/DDBJ whole genome shotgun (WGS) entry which is preliminary data.</text>
</comment>
<feature type="domain" description="PucR C-terminal helix-turn-helix" evidence="2">
    <location>
        <begin position="457"/>
        <end position="516"/>
    </location>
</feature>
<sequence>MSITLKDCLALPSMSFGTVIAGASGLDRIVSSVSVLEFFEHESYDLDVFTPNELVLSAFYDFKNDVKMQCEAIKDLSNTGSIALVLFYVGKILPYVDKKLIQTADEQGFPLIVLKNDSYRIKYSDIITDVMGVIVRDQVLSKDFISSTEKRLAQMPTELRTMENLLRIMSNHYKCNLLLSSSSQVYFQASYRPSYLLNDPDYFCNLFRDSSSGYASKDVEQDGAEFHIYKMDFSNGKDTRMTLYASCHNTVLNEKIISDMCACTGFFSSVWGYSIDLQSPHALLSLIFKTEEAAAKKYLRNSNISFERISNLIIISSGNGSMEPLQGEICRLFKEYHKFYLADQIDNHLVILSSFILSDSLDYALYDDLHCFVEKYDEKATFFMDRGNKDMASLKQTYRDYLKTEPALQKIFLNRRNWDNHDIMLSQEVMSLSKTSNKRTEYLFSIIDSLSHDRDDLLKTLAIYMIDCDSKLNAAAQMLYLHRNTVTYRLNKARQLTNTSFNLMPAAYDFYTALAIWRYHNVETT</sequence>
<dbReference type="AlphaFoldDB" id="A0A845QN60"/>
<dbReference type="EMBL" id="QXWK01000030">
    <property type="protein sequence ID" value="NBH62645.1"/>
    <property type="molecule type" value="Genomic_DNA"/>
</dbReference>